<gene>
    <name evidence="1" type="ORF">PhiF0139_23</name>
</gene>
<reference evidence="1 2" key="1">
    <citation type="journal article" date="2016" name="Sci. Rep.">
        <title>Comparative genomics and functional analysis of the 936 group of lactococcal Siphoviridae phages.</title>
        <authorList>
            <person name="Murphy J."/>
            <person name="Bottacini F."/>
            <person name="Mahony J."/>
            <person name="Kelleher P."/>
            <person name="Neve H."/>
            <person name="Zomer A."/>
            <person name="Nauta A."/>
            <person name="van Sinderen D."/>
        </authorList>
    </citation>
    <scope>NUCLEOTIDE SEQUENCE [LARGE SCALE GENOMIC DNA]</scope>
</reference>
<accession>A0A126HBE2</accession>
<dbReference type="Proteomes" id="UP000221577">
    <property type="component" value="Segment"/>
</dbReference>
<dbReference type="EMBL" id="KP793118">
    <property type="protein sequence ID" value="ALM63913.1"/>
    <property type="molecule type" value="Genomic_DNA"/>
</dbReference>
<proteinExistence type="predicted"/>
<sequence length="49" mass="5871">MKNNELVKKINEELELKNKPKLTESQENTMRKLNDLIIEEVNMLVKKMK</sequence>
<keyword evidence="2" id="KW-1185">Reference proteome</keyword>
<evidence type="ECO:0000313" key="1">
    <source>
        <dbReference type="EMBL" id="ALM63913.1"/>
    </source>
</evidence>
<name>A0A126HBE2_9CAUD</name>
<evidence type="ECO:0000313" key="2">
    <source>
        <dbReference type="Proteomes" id="UP000221577"/>
    </source>
</evidence>
<organism evidence="1 2">
    <name type="scientific">Lactococcus phage 936 group phage PhiF0139</name>
    <dbReference type="NCBI Taxonomy" id="1636578"/>
    <lineage>
        <taxon>Viruses</taxon>
        <taxon>Duplodnaviria</taxon>
        <taxon>Heunggongvirae</taxon>
        <taxon>Uroviricota</taxon>
        <taxon>Caudoviricetes</taxon>
        <taxon>Skunavirus</taxon>
        <taxon>Skunavirus F0139</taxon>
    </lineage>
</organism>
<protein>
    <submittedName>
        <fullName evidence="1">Uncharacterized protein</fullName>
    </submittedName>
</protein>